<dbReference type="AlphaFoldDB" id="I8U3W8"/>
<dbReference type="PROSITE" id="PS51257">
    <property type="entry name" value="PROKAR_LIPOPROTEIN"/>
    <property type="match status" value="1"/>
</dbReference>
<protein>
    <recommendedName>
        <fullName evidence="3">Lipoprotein</fullName>
    </recommendedName>
</protein>
<evidence type="ECO:0000313" key="1">
    <source>
        <dbReference type="EMBL" id="EIW88026.1"/>
    </source>
</evidence>
<evidence type="ECO:0000313" key="2">
    <source>
        <dbReference type="Proteomes" id="UP000035062"/>
    </source>
</evidence>
<dbReference type="STRING" id="1195246.AGRI_12511"/>
<dbReference type="Pfam" id="PF17963">
    <property type="entry name" value="Big_9"/>
    <property type="match status" value="1"/>
</dbReference>
<accession>I8U3W8</accession>
<reference evidence="1 2" key="1">
    <citation type="journal article" date="2012" name="J. Bacteriol.">
        <title>Genome Sequence of Pectin-Degrading Alishewanella agri, Isolated from Landfill Soil.</title>
        <authorList>
            <person name="Kim J."/>
            <person name="Jung J."/>
            <person name="Sung J.S."/>
            <person name="Chun J."/>
            <person name="Park W."/>
        </authorList>
    </citation>
    <scope>NUCLEOTIDE SEQUENCE [LARGE SCALE GENOMIC DNA]</scope>
    <source>
        <strain evidence="1 2">BL06</strain>
    </source>
</reference>
<dbReference type="Gene3D" id="2.60.40.3440">
    <property type="match status" value="1"/>
</dbReference>
<gene>
    <name evidence="1" type="ORF">AGRI_12511</name>
</gene>
<dbReference type="PATRIC" id="fig|1195246.3.peg.2480"/>
<comment type="caution">
    <text evidence="1">The sequence shown here is derived from an EMBL/GenBank/DDBJ whole genome shotgun (WGS) entry which is preliminary data.</text>
</comment>
<dbReference type="RefSeq" id="WP_008985292.1">
    <property type="nucleotide sequence ID" value="NZ_AKKU01000025.1"/>
</dbReference>
<proteinExistence type="predicted"/>
<name>I8U3W8_9ALTE</name>
<organism evidence="1 2">
    <name type="scientific">Alishewanella agri BL06</name>
    <dbReference type="NCBI Taxonomy" id="1195246"/>
    <lineage>
        <taxon>Bacteria</taxon>
        <taxon>Pseudomonadati</taxon>
        <taxon>Pseudomonadota</taxon>
        <taxon>Gammaproteobacteria</taxon>
        <taxon>Alteromonadales</taxon>
        <taxon>Alteromonadaceae</taxon>
        <taxon>Alishewanella</taxon>
    </lineage>
</organism>
<dbReference type="eggNOG" id="COG2373">
    <property type="taxonomic scope" value="Bacteria"/>
</dbReference>
<keyword evidence="2" id="KW-1185">Reference proteome</keyword>
<evidence type="ECO:0008006" key="3">
    <source>
        <dbReference type="Google" id="ProtNLM"/>
    </source>
</evidence>
<dbReference type="Proteomes" id="UP000035062">
    <property type="component" value="Unassembled WGS sequence"/>
</dbReference>
<sequence length="157" mass="17011">MKQLILLAGLALLTACNGSSEKNVAPYFGVNYFVTETDTPLTETIKAFDKNNDALTFTVISQPSNGTVSLTGTGGFSYTPATEYTGNDQFQVAVSDGEFTINGTVNIEIKVAMVSFLNYSRQAFMQNAEAPPLRVNGRTFIQDAMTPEDYADLLNNP</sequence>
<dbReference type="EMBL" id="AKKU01000025">
    <property type="protein sequence ID" value="EIW88026.1"/>
    <property type="molecule type" value="Genomic_DNA"/>
</dbReference>